<dbReference type="AlphaFoldDB" id="A0A091BKI6"/>
<dbReference type="InterPro" id="IPR014807">
    <property type="entry name" value="Coa1"/>
</dbReference>
<keyword evidence="2" id="KW-0812">Transmembrane</keyword>
<feature type="transmembrane region" description="Helical" evidence="2">
    <location>
        <begin position="21"/>
        <end position="44"/>
    </location>
</feature>
<keyword evidence="4" id="KW-1185">Reference proteome</keyword>
<dbReference type="eggNOG" id="COG2373">
    <property type="taxonomic scope" value="Bacteria"/>
</dbReference>
<evidence type="ECO:0000256" key="1">
    <source>
        <dbReference type="SAM" id="MobiDB-lite"/>
    </source>
</evidence>
<dbReference type="EMBL" id="AWXU01000007">
    <property type="protein sequence ID" value="KFN51314.1"/>
    <property type="molecule type" value="Genomic_DNA"/>
</dbReference>
<protein>
    <recommendedName>
        <fullName evidence="5">Cytochrome oxidase complex assembly protein 1</fullName>
    </recommendedName>
</protein>
<accession>A0A091BKI6</accession>
<dbReference type="PROSITE" id="PS51257">
    <property type="entry name" value="PROKAR_LIPOPROTEIN"/>
    <property type="match status" value="1"/>
</dbReference>
<dbReference type="OrthoDB" id="6050292at2"/>
<organism evidence="3 4">
    <name type="scientific">Arenimonas composti TR7-09 = DSM 18010</name>
    <dbReference type="NCBI Taxonomy" id="1121013"/>
    <lineage>
        <taxon>Bacteria</taxon>
        <taxon>Pseudomonadati</taxon>
        <taxon>Pseudomonadota</taxon>
        <taxon>Gammaproteobacteria</taxon>
        <taxon>Lysobacterales</taxon>
        <taxon>Lysobacteraceae</taxon>
        <taxon>Arenimonas</taxon>
    </lineage>
</organism>
<proteinExistence type="predicted"/>
<keyword evidence="2" id="KW-0472">Membrane</keyword>
<evidence type="ECO:0000256" key="2">
    <source>
        <dbReference type="SAM" id="Phobius"/>
    </source>
</evidence>
<evidence type="ECO:0000313" key="4">
    <source>
        <dbReference type="Proteomes" id="UP000029391"/>
    </source>
</evidence>
<keyword evidence="2" id="KW-1133">Transmembrane helix</keyword>
<dbReference type="Pfam" id="PF08695">
    <property type="entry name" value="Coa1"/>
    <property type="match status" value="1"/>
</dbReference>
<feature type="compositionally biased region" description="Acidic residues" evidence="1">
    <location>
        <begin position="153"/>
        <end position="171"/>
    </location>
</feature>
<dbReference type="STRING" id="1121013.GCA_000426365_01104"/>
<comment type="caution">
    <text evidence="3">The sequence shown here is derived from an EMBL/GenBank/DDBJ whole genome shotgun (WGS) entry which is preliminary data.</text>
</comment>
<reference evidence="3 4" key="1">
    <citation type="submission" date="2013-09" db="EMBL/GenBank/DDBJ databases">
        <title>Genome sequencing of Arenimonas composti.</title>
        <authorList>
            <person name="Chen F."/>
            <person name="Wang G."/>
        </authorList>
    </citation>
    <scope>NUCLEOTIDE SEQUENCE [LARGE SCALE GENOMIC DNA]</scope>
    <source>
        <strain evidence="3 4">TR7-09</strain>
    </source>
</reference>
<sequence length="171" mass="18141">MHDRPQRSWWGRHWKWAAPGGCLLLVLLAIGSCAALFGGILGVMKSSGAYGQGVERAQQHPAAIAALGAPITAGWMLQGQFNDSGDSGNANYTLPLTGPKGAGTLHVRAVKLEGVWYFRRLELRPEGGDRIELLSPEEIAVAKGLEARSGALEADDDDLPAVEAEDGGDRI</sequence>
<dbReference type="Proteomes" id="UP000029391">
    <property type="component" value="Unassembled WGS sequence"/>
</dbReference>
<name>A0A091BKI6_9GAMM</name>
<gene>
    <name evidence="3" type="ORF">P873_03340</name>
</gene>
<dbReference type="RefSeq" id="WP_051239553.1">
    <property type="nucleotide sequence ID" value="NZ_AUFF01000002.1"/>
</dbReference>
<evidence type="ECO:0008006" key="5">
    <source>
        <dbReference type="Google" id="ProtNLM"/>
    </source>
</evidence>
<evidence type="ECO:0000313" key="3">
    <source>
        <dbReference type="EMBL" id="KFN51314.1"/>
    </source>
</evidence>
<feature type="region of interest" description="Disordered" evidence="1">
    <location>
        <begin position="152"/>
        <end position="171"/>
    </location>
</feature>